<proteinExistence type="predicted"/>
<dbReference type="Gene3D" id="3.80.10.10">
    <property type="entry name" value="Ribonuclease Inhibitor"/>
    <property type="match status" value="1"/>
</dbReference>
<dbReference type="InterPro" id="IPR032675">
    <property type="entry name" value="LRR_dom_sf"/>
</dbReference>
<name>A0A7U2F6E4_PHANO</name>
<sequence length="521" mass="59388">MTTLPVDIHLMISEYITTCEDLKTLCLTSKEHNASAIPKLYKRIHIRLWVREELDRFVASMTAGAHENFRYTRTLIIEDVRLPAEPHVPSAVAWISEDDSMEQCTPEERDDCLYSLIKHLPDGALRRFSFVSTRPIPEQAAKHLAEHQTSISDYRVPTEWNETQEHLQLPSISSGRALSLRITVDDGQTWPDLEIASGNARPKSMVKELRLLHVSAWNLFRPLSSLYNLSQLTHLSLLGSYGTAFLEAFEEAFVRGQIDVQLPLQHIAVEYQDSEQVDILEYDASLVRIYRACKTVKSLHVWWESNVPEERPERILKLLKNSAGALELLSLSHWGRSETLRHEEFDEICNACPGVRQLAIEIAENVLGPIIEGGCYRDFLASIKKLRELRFIHLRLPYSHHIGKDEHGQWSLDILVAQMKQFANRLFGELHVAGCCPLLEGLVIGHMVEVRPGIGSWSVPIPQCCFIREMENNGKDWRVSVAVPVSRAMLRKSLPYTNILDLDMAMDCVEPWHCWAGHAIA</sequence>
<accession>A0A7U2F6E4</accession>
<dbReference type="OrthoDB" id="3799981at2759"/>
<evidence type="ECO:0000313" key="2">
    <source>
        <dbReference type="Proteomes" id="UP000663193"/>
    </source>
</evidence>
<dbReference type="VEuPathDB" id="FungiDB:JI435_150890"/>
<protein>
    <recommendedName>
        <fullName evidence="3">F-box domain-containing protein</fullName>
    </recommendedName>
</protein>
<evidence type="ECO:0008006" key="3">
    <source>
        <dbReference type="Google" id="ProtNLM"/>
    </source>
</evidence>
<dbReference type="EMBL" id="CP069032">
    <property type="protein sequence ID" value="QRC99578.1"/>
    <property type="molecule type" value="Genomic_DNA"/>
</dbReference>
<keyword evidence="2" id="KW-1185">Reference proteome</keyword>
<gene>
    <name evidence="1" type="ORF">JI435_150890</name>
</gene>
<reference evidence="2" key="1">
    <citation type="journal article" date="2021" name="BMC Genomics">
        <title>Chromosome-level genome assembly and manually-curated proteome of model necrotroph Parastagonospora nodorum Sn15 reveals a genome-wide trove of candidate effector homologs, and redundancy of virulence-related functions within an accessory chromosome.</title>
        <authorList>
            <person name="Bertazzoni S."/>
            <person name="Jones D.A.B."/>
            <person name="Phan H.T."/>
            <person name="Tan K.-C."/>
            <person name="Hane J.K."/>
        </authorList>
    </citation>
    <scope>NUCLEOTIDE SEQUENCE [LARGE SCALE GENOMIC DNA]</scope>
    <source>
        <strain evidence="2">SN15 / ATCC MYA-4574 / FGSC 10173)</strain>
    </source>
</reference>
<dbReference type="AlphaFoldDB" id="A0A7U2F6E4"/>
<organism evidence="1 2">
    <name type="scientific">Phaeosphaeria nodorum (strain SN15 / ATCC MYA-4574 / FGSC 10173)</name>
    <name type="common">Glume blotch fungus</name>
    <name type="synonym">Parastagonospora nodorum</name>
    <dbReference type="NCBI Taxonomy" id="321614"/>
    <lineage>
        <taxon>Eukaryota</taxon>
        <taxon>Fungi</taxon>
        <taxon>Dikarya</taxon>
        <taxon>Ascomycota</taxon>
        <taxon>Pezizomycotina</taxon>
        <taxon>Dothideomycetes</taxon>
        <taxon>Pleosporomycetidae</taxon>
        <taxon>Pleosporales</taxon>
        <taxon>Pleosporineae</taxon>
        <taxon>Phaeosphaeriaceae</taxon>
        <taxon>Parastagonospora</taxon>
    </lineage>
</organism>
<dbReference type="Proteomes" id="UP000663193">
    <property type="component" value="Chromosome 10"/>
</dbReference>
<evidence type="ECO:0000313" key="1">
    <source>
        <dbReference type="EMBL" id="QRC99578.1"/>
    </source>
</evidence>